<accession>A0A2T7PLK5</accession>
<evidence type="ECO:0000259" key="8">
    <source>
        <dbReference type="PROSITE" id="PS50886"/>
    </source>
</evidence>
<feature type="region of interest" description="Disordered" evidence="7">
    <location>
        <begin position="1"/>
        <end position="133"/>
    </location>
</feature>
<feature type="compositionally biased region" description="Polar residues" evidence="7">
    <location>
        <begin position="22"/>
        <end position="31"/>
    </location>
</feature>
<dbReference type="PROSITE" id="PS50886">
    <property type="entry name" value="TRBD"/>
    <property type="match status" value="1"/>
</dbReference>
<keyword evidence="5" id="KW-0648">Protein biosynthesis</keyword>
<dbReference type="AlphaFoldDB" id="A0A2T7PLK5"/>
<reference evidence="9 10" key="1">
    <citation type="submission" date="2018-04" db="EMBL/GenBank/DDBJ databases">
        <title>The genome of golden apple snail Pomacea canaliculata provides insight into stress tolerance and invasive adaptation.</title>
        <authorList>
            <person name="Liu C."/>
            <person name="Liu B."/>
            <person name="Ren Y."/>
            <person name="Zhang Y."/>
            <person name="Wang H."/>
            <person name="Li S."/>
            <person name="Jiang F."/>
            <person name="Yin L."/>
            <person name="Zhang G."/>
            <person name="Qian W."/>
            <person name="Fan W."/>
        </authorList>
    </citation>
    <scope>NUCLEOTIDE SEQUENCE [LARGE SCALE GENOMIC DNA]</scope>
    <source>
        <strain evidence="9">SZHN2017</strain>
        <tissue evidence="9">Muscle</tissue>
    </source>
</reference>
<dbReference type="InterPro" id="IPR012340">
    <property type="entry name" value="NA-bd_OB-fold"/>
</dbReference>
<dbReference type="PANTHER" id="PTHR11586:SF33">
    <property type="entry name" value="AMINOACYL TRNA SYNTHASE COMPLEX-INTERACTING MULTIFUNCTIONAL PROTEIN 1"/>
    <property type="match status" value="1"/>
</dbReference>
<dbReference type="GO" id="GO:0006412">
    <property type="term" value="P:translation"/>
    <property type="evidence" value="ECO:0007669"/>
    <property type="project" value="UniProtKB-KW"/>
</dbReference>
<feature type="compositionally biased region" description="Polar residues" evidence="7">
    <location>
        <begin position="46"/>
        <end position="62"/>
    </location>
</feature>
<dbReference type="GO" id="GO:0000049">
    <property type="term" value="F:tRNA binding"/>
    <property type="evidence" value="ECO:0007669"/>
    <property type="project" value="UniProtKB-UniRule"/>
</dbReference>
<keyword evidence="3 6" id="KW-0820">tRNA-binding</keyword>
<feature type="compositionally biased region" description="Basic and acidic residues" evidence="7">
    <location>
        <begin position="451"/>
        <end position="469"/>
    </location>
</feature>
<feature type="domain" description="TRNA-binding" evidence="8">
    <location>
        <begin position="482"/>
        <end position="582"/>
    </location>
</feature>
<protein>
    <recommendedName>
        <fullName evidence="8">tRNA-binding domain-containing protein</fullName>
    </recommendedName>
</protein>
<dbReference type="FunFam" id="2.40.50.140:FF:000047">
    <property type="entry name" value="tyrosine--tRNA ligase, cytoplasmic isoform X2"/>
    <property type="match status" value="1"/>
</dbReference>
<organism evidence="9 10">
    <name type="scientific">Pomacea canaliculata</name>
    <name type="common">Golden apple snail</name>
    <dbReference type="NCBI Taxonomy" id="400727"/>
    <lineage>
        <taxon>Eukaryota</taxon>
        <taxon>Metazoa</taxon>
        <taxon>Spiralia</taxon>
        <taxon>Lophotrochozoa</taxon>
        <taxon>Mollusca</taxon>
        <taxon>Gastropoda</taxon>
        <taxon>Caenogastropoda</taxon>
        <taxon>Architaenioglossa</taxon>
        <taxon>Ampullarioidea</taxon>
        <taxon>Ampullariidae</taxon>
        <taxon>Pomacea</taxon>
    </lineage>
</organism>
<evidence type="ECO:0000313" key="10">
    <source>
        <dbReference type="Proteomes" id="UP000245119"/>
    </source>
</evidence>
<dbReference type="PANTHER" id="PTHR11586">
    <property type="entry name" value="TRNA-AMINOACYLATION COFACTOR ARC1 FAMILY MEMBER"/>
    <property type="match status" value="1"/>
</dbReference>
<dbReference type="InterPro" id="IPR051270">
    <property type="entry name" value="Tyrosine-tRNA_ligase_regulator"/>
</dbReference>
<dbReference type="SUPFAM" id="SSF50249">
    <property type="entry name" value="Nucleic acid-binding proteins"/>
    <property type="match status" value="1"/>
</dbReference>
<feature type="region of interest" description="Disordered" evidence="7">
    <location>
        <begin position="421"/>
        <end position="478"/>
    </location>
</feature>
<feature type="compositionally biased region" description="Polar residues" evidence="7">
    <location>
        <begin position="77"/>
        <end position="87"/>
    </location>
</feature>
<dbReference type="InterPro" id="IPR002547">
    <property type="entry name" value="tRNA-bd_dom"/>
</dbReference>
<feature type="region of interest" description="Disordered" evidence="7">
    <location>
        <begin position="329"/>
        <end position="366"/>
    </location>
</feature>
<keyword evidence="4 6" id="KW-0694">RNA-binding</keyword>
<sequence>MRVNKFLLKQPPGSLTAKKDTTFQTSLGSNGNEYNPPNCEEEPNSALLTADSNRSASESAPTASLPCVSERDFPKSGDSSSCISVAHSQKDDYVTERDQADFKTNKVNEKKTENESKTAIKSQETGEALEKASSKNYSYLKIPASECEDELSSDVVPDSSTEPHSLLVNTQYSSSSSNAHQDPFGTSENNVSLDAVVDSSNDQLSPPLDSYPSATSRPAQPDFAGASENSSPLEGVIDSENYQLPLPLDNQPLDSTGSVYFVQAMHTDQRVHLMGHEYLWPKESLAIASKLHVATPGEKPSKSDHYEERDFQSSISDIVDEKIFDAKEFDNKEKDDDESMLLKQTGSGPSPVSDRPARWPAPANAGEYEEDRLRKENEALKKEIEQVKIKLMVAEIRNGVRQVPVPQRKIVNSNEAADAGTKPVIAAPQVDTSVSQPQPKKTKKEVAGTNDKSKVEKGNKKESKVEVKLEAPTSGADGDTVDISRLDLRIGKIIAVEKHPDAEKLYVETVDVGEEKPRTIVSGLVEHIPIEKMHNRLAVFMCNLKPSKMRGISSEGMIMCANAGKVEILDPPPGVVPGDQITFEGYPGVPDKQLNPKKKIWETLKPDVRTNNERIATYKGVPFKVEGKGVVTAPTLPNAQIS</sequence>
<dbReference type="STRING" id="400727.A0A2T7PLK5"/>
<evidence type="ECO:0000256" key="3">
    <source>
        <dbReference type="ARBA" id="ARBA00022555"/>
    </source>
</evidence>
<comment type="subcellular location">
    <subcellularLocation>
        <location evidence="1">Cytoplasm</location>
    </subcellularLocation>
</comment>
<feature type="compositionally biased region" description="Polar residues" evidence="7">
    <location>
        <begin position="430"/>
        <end position="439"/>
    </location>
</feature>
<evidence type="ECO:0000256" key="5">
    <source>
        <dbReference type="ARBA" id="ARBA00022917"/>
    </source>
</evidence>
<keyword evidence="10" id="KW-1185">Reference proteome</keyword>
<gene>
    <name evidence="9" type="ORF">C0Q70_05582</name>
</gene>
<evidence type="ECO:0000256" key="2">
    <source>
        <dbReference type="ARBA" id="ARBA00022490"/>
    </source>
</evidence>
<evidence type="ECO:0000256" key="1">
    <source>
        <dbReference type="ARBA" id="ARBA00004496"/>
    </source>
</evidence>
<proteinExistence type="predicted"/>
<feature type="compositionally biased region" description="Basic and acidic residues" evidence="7">
    <location>
        <begin position="88"/>
        <end position="118"/>
    </location>
</feature>
<dbReference type="GO" id="GO:0005737">
    <property type="term" value="C:cytoplasm"/>
    <property type="evidence" value="ECO:0007669"/>
    <property type="project" value="UniProtKB-SubCell"/>
</dbReference>
<evidence type="ECO:0000313" key="9">
    <source>
        <dbReference type="EMBL" id="PVD34311.1"/>
    </source>
</evidence>
<evidence type="ECO:0000256" key="6">
    <source>
        <dbReference type="PROSITE-ProRule" id="PRU00209"/>
    </source>
</evidence>
<dbReference type="Pfam" id="PF01588">
    <property type="entry name" value="tRNA_bind"/>
    <property type="match status" value="1"/>
</dbReference>
<name>A0A2T7PLK5_POMCA</name>
<comment type="caution">
    <text evidence="9">The sequence shown here is derived from an EMBL/GenBank/DDBJ whole genome shotgun (WGS) entry which is preliminary data.</text>
</comment>
<dbReference type="Gene3D" id="2.40.50.140">
    <property type="entry name" value="Nucleic acid-binding proteins"/>
    <property type="match status" value="1"/>
</dbReference>
<dbReference type="Proteomes" id="UP000245119">
    <property type="component" value="Linkage Group LG3"/>
</dbReference>
<dbReference type="OrthoDB" id="197206at2759"/>
<evidence type="ECO:0000256" key="7">
    <source>
        <dbReference type="SAM" id="MobiDB-lite"/>
    </source>
</evidence>
<evidence type="ECO:0000256" key="4">
    <source>
        <dbReference type="ARBA" id="ARBA00022884"/>
    </source>
</evidence>
<dbReference type="CDD" id="cd02799">
    <property type="entry name" value="tRNA_bind_EMAP-II_like"/>
    <property type="match status" value="1"/>
</dbReference>
<keyword evidence="2" id="KW-0963">Cytoplasm</keyword>
<feature type="region of interest" description="Disordered" evidence="7">
    <location>
        <begin position="198"/>
        <end position="234"/>
    </location>
</feature>
<dbReference type="EMBL" id="PZQS01000003">
    <property type="protein sequence ID" value="PVD34311.1"/>
    <property type="molecule type" value="Genomic_DNA"/>
</dbReference>